<protein>
    <submittedName>
        <fullName evidence="5">Acetylornithine deacetylase/Succinyl-diaminopimelate desuccinylase</fullName>
    </submittedName>
</protein>
<comment type="caution">
    <text evidence="5">The sequence shown here is derived from an EMBL/GenBank/DDBJ whole genome shotgun (WGS) entry which is preliminary data.</text>
</comment>
<evidence type="ECO:0000313" key="5">
    <source>
        <dbReference type="EMBL" id="OTP71764.1"/>
    </source>
</evidence>
<dbReference type="InterPro" id="IPR051458">
    <property type="entry name" value="Cyt/Met_Dipeptidase"/>
</dbReference>
<keyword evidence="1" id="KW-0645">Protease</keyword>
<evidence type="ECO:0000256" key="2">
    <source>
        <dbReference type="ARBA" id="ARBA00022723"/>
    </source>
</evidence>
<dbReference type="AlphaFoldDB" id="A0A242MKK5"/>
<dbReference type="SUPFAM" id="SSF53187">
    <property type="entry name" value="Zn-dependent exopeptidases"/>
    <property type="match status" value="1"/>
</dbReference>
<dbReference type="EMBL" id="NBTZ01000100">
    <property type="protein sequence ID" value="OTP71764.1"/>
    <property type="molecule type" value="Genomic_DNA"/>
</dbReference>
<dbReference type="InterPro" id="IPR011650">
    <property type="entry name" value="Peptidase_M20_dimer"/>
</dbReference>
<gene>
    <name evidence="5" type="ORF">PAMC26577_22665</name>
</gene>
<sequence>MSLSINIGGIKIASSIFLPEEEPACLGCLGRVLLEKEVTRESAIQAAADLYDSGAFLEDLRRRVAFRTESQESESGPVLSAYLVDEIAPILAGMGFTFRLVDNPAPGAGPFLVAHRKESDGLPTVLTYGHGDVVRGYDAQWREGLSPWQVTVVDDHWYGRGTADNKGQHSINLAALKAVLDARDGRLGFNLKLLFETGEEVGSPGLHAVCETLRDELKADVLIASDGPRLGASSPTIFLGSRGLVNFKLTVDLREGGHHSGNWGGLLRNPGVVLANAIASMVDQNGRILVEGLRPPEVPQAVRRALEGIVVGGNPGEPEVDTDYGEPGLTPSERVFGWNNLEVLAFRTGNPEKPVNAIPPHAFAFMQIRFVVGTNWEDLEHIVRRHLDERGFGVVHIDVDRGAPATRVDPDNAWVQWGLKSLEETTGKKPVLLPNLGGTLPNDVFAEVIGMPTLWVPHSYPGCSQHAPDEHMLGPVVREGLGIMAGLFWDLGERDVPHAAIMNQAGKTR</sequence>
<proteinExistence type="predicted"/>
<dbReference type="PANTHER" id="PTHR43270:SF12">
    <property type="entry name" value="SUCCINYL-DIAMINOPIMELATE DESUCCINYLASE"/>
    <property type="match status" value="1"/>
</dbReference>
<keyword evidence="3" id="KW-0378">Hydrolase</keyword>
<evidence type="ECO:0000256" key="1">
    <source>
        <dbReference type="ARBA" id="ARBA00022670"/>
    </source>
</evidence>
<dbReference type="Pfam" id="PF01546">
    <property type="entry name" value="Peptidase_M20"/>
    <property type="match status" value="1"/>
</dbReference>
<dbReference type="Gene3D" id="3.30.70.360">
    <property type="match status" value="1"/>
</dbReference>
<dbReference type="PANTHER" id="PTHR43270">
    <property type="entry name" value="BETA-ALA-HIS DIPEPTIDASE"/>
    <property type="match status" value="1"/>
</dbReference>
<dbReference type="Gene3D" id="3.40.630.10">
    <property type="entry name" value="Zn peptidases"/>
    <property type="match status" value="1"/>
</dbReference>
<dbReference type="GO" id="GO:0046872">
    <property type="term" value="F:metal ion binding"/>
    <property type="evidence" value="ECO:0007669"/>
    <property type="project" value="UniProtKB-KW"/>
</dbReference>
<organism evidence="5 6">
    <name type="scientific">Caballeronia sordidicola</name>
    <name type="common">Burkholderia sordidicola</name>
    <dbReference type="NCBI Taxonomy" id="196367"/>
    <lineage>
        <taxon>Bacteria</taxon>
        <taxon>Pseudomonadati</taxon>
        <taxon>Pseudomonadota</taxon>
        <taxon>Betaproteobacteria</taxon>
        <taxon>Burkholderiales</taxon>
        <taxon>Burkholderiaceae</taxon>
        <taxon>Caballeronia</taxon>
    </lineage>
</organism>
<feature type="domain" description="Peptidase M20 dimerisation" evidence="4">
    <location>
        <begin position="240"/>
        <end position="390"/>
    </location>
</feature>
<evidence type="ECO:0000256" key="3">
    <source>
        <dbReference type="ARBA" id="ARBA00022801"/>
    </source>
</evidence>
<dbReference type="InterPro" id="IPR002933">
    <property type="entry name" value="Peptidase_M20"/>
</dbReference>
<evidence type="ECO:0000313" key="6">
    <source>
        <dbReference type="Proteomes" id="UP000195221"/>
    </source>
</evidence>
<dbReference type="GO" id="GO:0006508">
    <property type="term" value="P:proteolysis"/>
    <property type="evidence" value="ECO:0007669"/>
    <property type="project" value="UniProtKB-KW"/>
</dbReference>
<dbReference type="Proteomes" id="UP000195221">
    <property type="component" value="Unassembled WGS sequence"/>
</dbReference>
<dbReference type="NCBIfam" id="NF005478">
    <property type="entry name" value="PRK07079.1"/>
    <property type="match status" value="1"/>
</dbReference>
<keyword evidence="2" id="KW-0479">Metal-binding</keyword>
<evidence type="ECO:0000259" key="4">
    <source>
        <dbReference type="Pfam" id="PF07687"/>
    </source>
</evidence>
<accession>A0A242MKK5</accession>
<dbReference type="Pfam" id="PF07687">
    <property type="entry name" value="M20_dimer"/>
    <property type="match status" value="1"/>
</dbReference>
<name>A0A242MKK5_CABSO</name>
<dbReference type="GO" id="GO:0008233">
    <property type="term" value="F:peptidase activity"/>
    <property type="evidence" value="ECO:0007669"/>
    <property type="project" value="UniProtKB-KW"/>
</dbReference>
<reference evidence="5 6" key="1">
    <citation type="submission" date="2017-03" db="EMBL/GenBank/DDBJ databases">
        <title>Genome analysis of strain PAMC 26577.</title>
        <authorList>
            <person name="Oh H.-M."/>
            <person name="Yang J.-A."/>
        </authorList>
    </citation>
    <scope>NUCLEOTIDE SEQUENCE [LARGE SCALE GENOMIC DNA]</scope>
    <source>
        <strain evidence="5 6">PAMC 26577</strain>
    </source>
</reference>